<proteinExistence type="predicted"/>
<feature type="compositionally biased region" description="Low complexity" evidence="2">
    <location>
        <begin position="25"/>
        <end position="48"/>
    </location>
</feature>
<dbReference type="Gene3D" id="1.10.1370.30">
    <property type="match status" value="1"/>
</dbReference>
<sequence>MKKWIAMLLALCLSFSLLAGCQPQVPETQPTTQETQTSTETTEATEATKPSEDLPSAEELLVYTLTQEELSKYYADLESCKTMALEGTDREGLEALSDSLDEQYENIQKQQTIAFVNYSRDQTDEEATQLHLDATDKLTKAYDAMMLMLREVNASESPIKDVLFEDWTEEDLKMLSAYTSEIAQLEKENEELVVQYQALSQEELAEGIIPLYQKLIANNNRIAQIYGYDNYYTYGYDVVYARDYTTDTVQQARDYAIKYLVPTVPAILQQFALGFQSLDQEGQQVVAAFMEGSYQDTDKDYVNLYIDSLPEDLQAVMNHLWQYDRAIFADSTGAKEGAFTVNIGDDAICFFGPGYDSTLTLVHEMGHYASTLNLDLNACPMDLAELHSQGNEWLFMNQVREELNPNVYAVIRDYKMYMDMCTILVSFMVDDFEERIYTTDVSGYTREDFDAVAEEVCQAYGGADFVNNYLTDFQSYWRLVVMESPVYYVSYAMSDVAALNLYTIASQDREKAYEIYGHLLKDVDLDLGFQENLKKVGLSGPFDSEVYEAIAKMYGG</sequence>
<accession>A0A9D1CN05</accession>
<dbReference type="Proteomes" id="UP000886796">
    <property type="component" value="Unassembled WGS sequence"/>
</dbReference>
<evidence type="ECO:0000256" key="2">
    <source>
        <dbReference type="SAM" id="MobiDB-lite"/>
    </source>
</evidence>
<organism evidence="4 5">
    <name type="scientific">Candidatus Faecousia excrementigallinarum</name>
    <dbReference type="NCBI Taxonomy" id="2840806"/>
    <lineage>
        <taxon>Bacteria</taxon>
        <taxon>Bacillati</taxon>
        <taxon>Bacillota</taxon>
        <taxon>Clostridia</taxon>
        <taxon>Eubacteriales</taxon>
        <taxon>Oscillospiraceae</taxon>
        <taxon>Faecousia</taxon>
    </lineage>
</organism>
<gene>
    <name evidence="4" type="ORF">IAB74_08840</name>
</gene>
<feature type="region of interest" description="Disordered" evidence="2">
    <location>
        <begin position="25"/>
        <end position="53"/>
    </location>
</feature>
<dbReference type="PROSITE" id="PS51257">
    <property type="entry name" value="PROKAR_LIPOPROTEIN"/>
    <property type="match status" value="1"/>
</dbReference>
<evidence type="ECO:0000256" key="1">
    <source>
        <dbReference type="SAM" id="Coils"/>
    </source>
</evidence>
<feature type="signal peptide" evidence="3">
    <location>
        <begin position="1"/>
        <end position="19"/>
    </location>
</feature>
<dbReference type="SUPFAM" id="SSF55486">
    <property type="entry name" value="Metalloproteases ('zincins'), catalytic domain"/>
    <property type="match status" value="1"/>
</dbReference>
<feature type="chain" id="PRO_5038898301" description="Peptidase M3A/M3B catalytic domain-containing protein" evidence="3">
    <location>
        <begin position="20"/>
        <end position="556"/>
    </location>
</feature>
<name>A0A9D1CN05_9FIRM</name>
<dbReference type="EMBL" id="DVFK01000117">
    <property type="protein sequence ID" value="HIQ68598.1"/>
    <property type="molecule type" value="Genomic_DNA"/>
</dbReference>
<protein>
    <recommendedName>
        <fullName evidence="6">Peptidase M3A/M3B catalytic domain-containing protein</fullName>
    </recommendedName>
</protein>
<evidence type="ECO:0000313" key="5">
    <source>
        <dbReference type="Proteomes" id="UP000886796"/>
    </source>
</evidence>
<comment type="caution">
    <text evidence="4">The sequence shown here is derived from an EMBL/GenBank/DDBJ whole genome shotgun (WGS) entry which is preliminary data.</text>
</comment>
<evidence type="ECO:0008006" key="6">
    <source>
        <dbReference type="Google" id="ProtNLM"/>
    </source>
</evidence>
<keyword evidence="1" id="KW-0175">Coiled coil</keyword>
<reference evidence="4" key="1">
    <citation type="submission" date="2020-10" db="EMBL/GenBank/DDBJ databases">
        <authorList>
            <person name="Gilroy R."/>
        </authorList>
    </citation>
    <scope>NUCLEOTIDE SEQUENCE</scope>
    <source>
        <strain evidence="4">13361</strain>
    </source>
</reference>
<evidence type="ECO:0000313" key="4">
    <source>
        <dbReference type="EMBL" id="HIQ68598.1"/>
    </source>
</evidence>
<dbReference type="AlphaFoldDB" id="A0A9D1CN05"/>
<evidence type="ECO:0000256" key="3">
    <source>
        <dbReference type="SAM" id="SignalP"/>
    </source>
</evidence>
<reference evidence="4" key="2">
    <citation type="journal article" date="2021" name="PeerJ">
        <title>Extensive microbial diversity within the chicken gut microbiome revealed by metagenomics and culture.</title>
        <authorList>
            <person name="Gilroy R."/>
            <person name="Ravi A."/>
            <person name="Getino M."/>
            <person name="Pursley I."/>
            <person name="Horton D.L."/>
            <person name="Alikhan N.F."/>
            <person name="Baker D."/>
            <person name="Gharbi K."/>
            <person name="Hall N."/>
            <person name="Watson M."/>
            <person name="Adriaenssens E.M."/>
            <person name="Foster-Nyarko E."/>
            <person name="Jarju S."/>
            <person name="Secka A."/>
            <person name="Antonio M."/>
            <person name="Oren A."/>
            <person name="Chaudhuri R.R."/>
            <person name="La Ragione R."/>
            <person name="Hildebrand F."/>
            <person name="Pallen M.J."/>
        </authorList>
    </citation>
    <scope>NUCLEOTIDE SEQUENCE</scope>
    <source>
        <strain evidence="4">13361</strain>
    </source>
</reference>
<feature type="coiled-coil region" evidence="1">
    <location>
        <begin position="175"/>
        <end position="202"/>
    </location>
</feature>
<keyword evidence="3" id="KW-0732">Signal</keyword>